<dbReference type="Proteomes" id="UP000078550">
    <property type="component" value="Unassembled WGS sequence"/>
</dbReference>
<dbReference type="EMBL" id="FLRE01002495">
    <property type="protein sequence ID" value="SBT58720.1"/>
    <property type="molecule type" value="Genomic_DNA"/>
</dbReference>
<name>A0A1A9ARG5_PLAOA</name>
<keyword evidence="4" id="KW-1185">Reference proteome</keyword>
<protein>
    <submittedName>
        <fullName evidence="2">PIR Superfamily Protein</fullName>
    </submittedName>
</protein>
<proteinExistence type="predicted"/>
<reference evidence="2" key="1">
    <citation type="submission" date="2016-05" db="EMBL/GenBank/DDBJ databases">
        <authorList>
            <person name="Lavstsen T."/>
            <person name="Jespersen J.S."/>
        </authorList>
    </citation>
    <scope>NUCLEOTIDE SEQUENCE [LARGE SCALE GENOMIC DNA]</scope>
</reference>
<dbReference type="AlphaFoldDB" id="A0A1A9ARG5"/>
<dbReference type="EMBL" id="FLRD01001784">
    <property type="protein sequence ID" value="SBT58181.1"/>
    <property type="molecule type" value="Genomic_DNA"/>
</dbReference>
<reference evidence="3 4" key="2">
    <citation type="submission" date="2016-05" db="EMBL/GenBank/DDBJ databases">
        <authorList>
            <person name="Naeem Raeece"/>
        </authorList>
    </citation>
    <scope>NUCLEOTIDE SEQUENCE [LARGE SCALE GENOMIC DNA]</scope>
</reference>
<evidence type="ECO:0000313" key="2">
    <source>
        <dbReference type="EMBL" id="SBT58720.1"/>
    </source>
</evidence>
<organism evidence="2 3">
    <name type="scientific">Plasmodium ovale wallikeri</name>
    <dbReference type="NCBI Taxonomy" id="864142"/>
    <lineage>
        <taxon>Eukaryota</taxon>
        <taxon>Sar</taxon>
        <taxon>Alveolata</taxon>
        <taxon>Apicomplexa</taxon>
        <taxon>Aconoidasida</taxon>
        <taxon>Haemosporida</taxon>
        <taxon>Plasmodiidae</taxon>
        <taxon>Plasmodium</taxon>
        <taxon>Plasmodium (Plasmodium)</taxon>
    </lineage>
</organism>
<dbReference type="Proteomes" id="UP000078555">
    <property type="component" value="Unassembled WGS sequence"/>
</dbReference>
<evidence type="ECO:0000313" key="4">
    <source>
        <dbReference type="Proteomes" id="UP000078555"/>
    </source>
</evidence>
<accession>A0A1A9ARG5</accession>
<evidence type="ECO:0000313" key="1">
    <source>
        <dbReference type="EMBL" id="SBT58181.1"/>
    </source>
</evidence>
<gene>
    <name evidence="1" type="ORF">POVWA1_086110</name>
    <name evidence="2" type="ORF">POVWA2_086900</name>
</gene>
<sequence length="150" mass="18145">MTIAFPNKKKNLFFQIIQSNCDKLIPKGELKDKIYQIGEKYFDNMDKIYKLYRIHYELKANDDTKCQNFYDKYEKNYNLSVSKCYTTDEKLRNPLEKFVHFYKFSKLYCSKYKVCKDELDEDLFTIKDNTQKHLGYKETRAQPLDPLYSS</sequence>
<evidence type="ECO:0000313" key="3">
    <source>
        <dbReference type="Proteomes" id="UP000078550"/>
    </source>
</evidence>